<organism evidence="2 3">
    <name type="scientific">Phyllosticta citribraziliensis</name>
    <dbReference type="NCBI Taxonomy" id="989973"/>
    <lineage>
        <taxon>Eukaryota</taxon>
        <taxon>Fungi</taxon>
        <taxon>Dikarya</taxon>
        <taxon>Ascomycota</taxon>
        <taxon>Pezizomycotina</taxon>
        <taxon>Dothideomycetes</taxon>
        <taxon>Dothideomycetes incertae sedis</taxon>
        <taxon>Botryosphaeriales</taxon>
        <taxon>Phyllostictaceae</taxon>
        <taxon>Phyllosticta</taxon>
    </lineage>
</organism>
<dbReference type="EMBL" id="JBBPEH010000014">
    <property type="protein sequence ID" value="KAK7530186.1"/>
    <property type="molecule type" value="Genomic_DNA"/>
</dbReference>
<feature type="region of interest" description="Disordered" evidence="1">
    <location>
        <begin position="82"/>
        <end position="103"/>
    </location>
</feature>
<evidence type="ECO:0000256" key="1">
    <source>
        <dbReference type="SAM" id="MobiDB-lite"/>
    </source>
</evidence>
<evidence type="ECO:0000313" key="3">
    <source>
        <dbReference type="Proteomes" id="UP001360953"/>
    </source>
</evidence>
<dbReference type="RefSeq" id="XP_066650425.1">
    <property type="nucleotide sequence ID" value="XM_066794066.1"/>
</dbReference>
<dbReference type="Proteomes" id="UP001360953">
    <property type="component" value="Unassembled WGS sequence"/>
</dbReference>
<sequence length="209" mass="22933">MVRWMHGAILCCVRPWMRFWGLDDTSAISDERRNHDGGRRPGREWITDDGRNHDAHEVVFRVGAALIARCMHGSDMTTASAAQRRHCPWPTPNTDEPHLLGRDRPRRERWDAVTGLGEDAVSICRCCVGWIVGCCRCFSRWTLNSSGADRPPPAKPSPPRAPPPVGSSAGVSDVVAFPPRHQTACSPKSLSTIPGSLTRSFATASTRAA</sequence>
<feature type="region of interest" description="Disordered" evidence="1">
    <location>
        <begin position="146"/>
        <end position="173"/>
    </location>
</feature>
<reference evidence="2 3" key="1">
    <citation type="submission" date="2024-04" db="EMBL/GenBank/DDBJ databases">
        <title>Phyllosticta paracitricarpa is synonymous to the EU quarantine fungus P. citricarpa based on phylogenomic analyses.</title>
        <authorList>
            <consortium name="Lawrence Berkeley National Laboratory"/>
            <person name="Van ingen-buijs V.A."/>
            <person name="Van westerhoven A.C."/>
            <person name="Haridas S."/>
            <person name="Skiadas P."/>
            <person name="Martin F."/>
            <person name="Groenewald J.Z."/>
            <person name="Crous P.W."/>
            <person name="Seidl M.F."/>
        </authorList>
    </citation>
    <scope>NUCLEOTIDE SEQUENCE [LARGE SCALE GENOMIC DNA]</scope>
    <source>
        <strain evidence="2 3">CPC 17464</strain>
    </source>
</reference>
<protein>
    <submittedName>
        <fullName evidence="2">Uncharacterized protein</fullName>
    </submittedName>
</protein>
<name>A0ABR1L4M1_9PEZI</name>
<feature type="compositionally biased region" description="Pro residues" evidence="1">
    <location>
        <begin position="150"/>
        <end position="165"/>
    </location>
</feature>
<keyword evidence="3" id="KW-1185">Reference proteome</keyword>
<accession>A0ABR1L4M1</accession>
<gene>
    <name evidence="2" type="ORF">J3D65DRAFT_149101</name>
</gene>
<comment type="caution">
    <text evidence="2">The sequence shown here is derived from an EMBL/GenBank/DDBJ whole genome shotgun (WGS) entry which is preliminary data.</text>
</comment>
<dbReference type="GeneID" id="92026972"/>
<evidence type="ECO:0000313" key="2">
    <source>
        <dbReference type="EMBL" id="KAK7530186.1"/>
    </source>
</evidence>
<proteinExistence type="predicted"/>